<accession>A0A382Y8L8</accession>
<dbReference type="AlphaFoldDB" id="A0A382Y8L8"/>
<sequence length="30" mass="3528">GNFDPNFYILSITNLDQVNSDLVYTFHYNC</sequence>
<organism evidence="1">
    <name type="scientific">marine metagenome</name>
    <dbReference type="NCBI Taxonomy" id="408172"/>
    <lineage>
        <taxon>unclassified sequences</taxon>
        <taxon>metagenomes</taxon>
        <taxon>ecological metagenomes</taxon>
    </lineage>
</organism>
<feature type="non-terminal residue" evidence="1">
    <location>
        <position position="1"/>
    </location>
</feature>
<dbReference type="EMBL" id="UINC01173717">
    <property type="protein sequence ID" value="SVD79460.1"/>
    <property type="molecule type" value="Genomic_DNA"/>
</dbReference>
<protein>
    <submittedName>
        <fullName evidence="1">Uncharacterized protein</fullName>
    </submittedName>
</protein>
<gene>
    <name evidence="1" type="ORF">METZ01_LOCUS432314</name>
</gene>
<proteinExistence type="predicted"/>
<evidence type="ECO:0000313" key="1">
    <source>
        <dbReference type="EMBL" id="SVD79460.1"/>
    </source>
</evidence>
<name>A0A382Y8L8_9ZZZZ</name>
<reference evidence="1" key="1">
    <citation type="submission" date="2018-05" db="EMBL/GenBank/DDBJ databases">
        <authorList>
            <person name="Lanie J.A."/>
            <person name="Ng W.-L."/>
            <person name="Kazmierczak K.M."/>
            <person name="Andrzejewski T.M."/>
            <person name="Davidsen T.M."/>
            <person name="Wayne K.J."/>
            <person name="Tettelin H."/>
            <person name="Glass J.I."/>
            <person name="Rusch D."/>
            <person name="Podicherti R."/>
            <person name="Tsui H.-C.T."/>
            <person name="Winkler M.E."/>
        </authorList>
    </citation>
    <scope>NUCLEOTIDE SEQUENCE</scope>
</reference>